<evidence type="ECO:0000256" key="7">
    <source>
        <dbReference type="ARBA" id="ARBA00022927"/>
    </source>
</evidence>
<keyword evidence="5" id="KW-1003">Cell membrane</keyword>
<evidence type="ECO:0000256" key="18">
    <source>
        <dbReference type="SAM" id="Phobius"/>
    </source>
</evidence>
<evidence type="ECO:0000256" key="14">
    <source>
        <dbReference type="ARBA" id="ARBA00033245"/>
    </source>
</evidence>
<feature type="domain" description="Membrane insertase YidC/Oxa/ALB C-terminal" evidence="19">
    <location>
        <begin position="35"/>
        <end position="257"/>
    </location>
</feature>
<dbReference type="Pfam" id="PF02096">
    <property type="entry name" value="60KD_IMP"/>
    <property type="match status" value="1"/>
</dbReference>
<dbReference type="PANTHER" id="PTHR12428">
    <property type="entry name" value="OXA1"/>
    <property type="match status" value="1"/>
</dbReference>
<evidence type="ECO:0000256" key="2">
    <source>
        <dbReference type="ARBA" id="ARBA00010527"/>
    </source>
</evidence>
<proteinExistence type="inferred from homology"/>
<evidence type="ECO:0000259" key="19">
    <source>
        <dbReference type="Pfam" id="PF02096"/>
    </source>
</evidence>
<feature type="compositionally biased region" description="Basic and acidic residues" evidence="17">
    <location>
        <begin position="279"/>
        <end position="295"/>
    </location>
</feature>
<sequence>MSYLYTAISWVLLRWHDLWDNVVGSADALNTSWAWLLSIVFVVITLRIVLFPLFVKQIRSQRAMQKLAPEIKELQAKYKNDKETLQREMMALWKKEKANPLMGCLPILIQIPVFISLFRVLERVNPSKQEDFTKEKYGWTVEQFDSFVHEGKIFGAPFWASFRTDGADISQAGADPVTVKVVAIVLMLIMIATTFLTTRQMILKTGWSVDPTQRTMQKVMLYGIPLTLVFSGLFFPIGVVVYWTFNNFFSLAQQQYVLRKYPPPKQNETYQKPPKPGTKAHDKMLEEQKEAEERRKARAPKPGAKPQKAKGAKSGQSGQNGQNLSREEKIARAKKVSGASSDNGKKKKKNY</sequence>
<evidence type="ECO:0000256" key="1">
    <source>
        <dbReference type="ARBA" id="ARBA00004651"/>
    </source>
</evidence>
<keyword evidence="9 18" id="KW-0472">Membrane</keyword>
<evidence type="ECO:0000256" key="11">
    <source>
        <dbReference type="ARBA" id="ARBA00025034"/>
    </source>
</evidence>
<evidence type="ECO:0000256" key="8">
    <source>
        <dbReference type="ARBA" id="ARBA00022989"/>
    </source>
</evidence>
<comment type="caution">
    <text evidence="20">The sequence shown here is derived from an EMBL/GenBank/DDBJ whole genome shotgun (WGS) entry which is preliminary data.</text>
</comment>
<evidence type="ECO:0000256" key="5">
    <source>
        <dbReference type="ARBA" id="ARBA00022475"/>
    </source>
</evidence>
<evidence type="ECO:0000256" key="12">
    <source>
        <dbReference type="ARBA" id="ARBA00026028"/>
    </source>
</evidence>
<keyword evidence="10" id="KW-0143">Chaperone</keyword>
<keyword evidence="21" id="KW-1185">Reference proteome</keyword>
<dbReference type="CDD" id="cd20070">
    <property type="entry name" value="5TM_YidC_Alb3"/>
    <property type="match status" value="1"/>
</dbReference>
<dbReference type="EMBL" id="JBHSDK010000002">
    <property type="protein sequence ID" value="MFC4334154.1"/>
    <property type="molecule type" value="Genomic_DNA"/>
</dbReference>
<dbReference type="InterPro" id="IPR047196">
    <property type="entry name" value="YidC_ALB_C"/>
</dbReference>
<feature type="transmembrane region" description="Helical" evidence="18">
    <location>
        <begin position="177"/>
        <end position="198"/>
    </location>
</feature>
<evidence type="ECO:0000313" key="21">
    <source>
        <dbReference type="Proteomes" id="UP001595823"/>
    </source>
</evidence>
<dbReference type="PANTHER" id="PTHR12428:SF65">
    <property type="entry name" value="CYTOCHROME C OXIDASE ASSEMBLY PROTEIN COX18, MITOCHONDRIAL"/>
    <property type="match status" value="1"/>
</dbReference>
<dbReference type="RefSeq" id="WP_380617886.1">
    <property type="nucleotide sequence ID" value="NZ_JBHSDK010000002.1"/>
</dbReference>
<evidence type="ECO:0000256" key="15">
    <source>
        <dbReference type="ARBA" id="ARBA00033342"/>
    </source>
</evidence>
<accession>A0ABV8TTQ9</accession>
<gene>
    <name evidence="20" type="primary">yidC</name>
    <name evidence="20" type="ORF">ACFPET_02970</name>
</gene>
<dbReference type="InterPro" id="IPR028055">
    <property type="entry name" value="YidC/Oxa/ALB_C"/>
</dbReference>
<comment type="subunit">
    <text evidence="12">Interacts with the Sec translocase complex via SecD. Specifically interacts with transmembrane segments of nascent integral membrane proteins during membrane integration.</text>
</comment>
<keyword evidence="8 18" id="KW-1133">Transmembrane helix</keyword>
<dbReference type="InterPro" id="IPR001708">
    <property type="entry name" value="YidC/ALB3/OXA1/COX18"/>
</dbReference>
<evidence type="ECO:0000256" key="16">
    <source>
        <dbReference type="RuleBase" id="RU003945"/>
    </source>
</evidence>
<organism evidence="20 21">
    <name type="scientific">Salininema proteolyticum</name>
    <dbReference type="NCBI Taxonomy" id="1607685"/>
    <lineage>
        <taxon>Bacteria</taxon>
        <taxon>Bacillati</taxon>
        <taxon>Actinomycetota</taxon>
        <taxon>Actinomycetes</taxon>
        <taxon>Glycomycetales</taxon>
        <taxon>Glycomycetaceae</taxon>
        <taxon>Salininema</taxon>
    </lineage>
</organism>
<dbReference type="Proteomes" id="UP001595823">
    <property type="component" value="Unassembled WGS sequence"/>
</dbReference>
<feature type="transmembrane region" description="Helical" evidence="18">
    <location>
        <begin position="33"/>
        <end position="55"/>
    </location>
</feature>
<comment type="subcellular location">
    <subcellularLocation>
        <location evidence="1">Cell membrane</location>
        <topology evidence="1">Multi-pass membrane protein</topology>
    </subcellularLocation>
    <subcellularLocation>
        <location evidence="16">Membrane</location>
        <topology evidence="16">Multi-pass membrane protein</topology>
    </subcellularLocation>
</comment>
<evidence type="ECO:0000256" key="10">
    <source>
        <dbReference type="ARBA" id="ARBA00023186"/>
    </source>
</evidence>
<comment type="similarity">
    <text evidence="2">Belongs to the OXA1/ALB3/YidC family. Type 1 subfamily.</text>
</comment>
<evidence type="ECO:0000256" key="3">
    <source>
        <dbReference type="ARBA" id="ARBA00015325"/>
    </source>
</evidence>
<keyword evidence="7" id="KW-0653">Protein transport</keyword>
<name>A0ABV8TTQ9_9ACTN</name>
<feature type="transmembrane region" description="Helical" evidence="18">
    <location>
        <begin position="219"/>
        <end position="245"/>
    </location>
</feature>
<evidence type="ECO:0000256" key="13">
    <source>
        <dbReference type="ARBA" id="ARBA00031538"/>
    </source>
</evidence>
<comment type="function">
    <text evidence="11">Required for the insertion and/or proper folding and/or complex formation of integral membrane proteins into the membrane. Involved in integration of membrane proteins that insert both dependently and independently of the Sec translocase complex, as well as at least some lipoproteins. Aids folding of multispanning membrane proteins.</text>
</comment>
<evidence type="ECO:0000256" key="9">
    <source>
        <dbReference type="ARBA" id="ARBA00023136"/>
    </source>
</evidence>
<evidence type="ECO:0000256" key="4">
    <source>
        <dbReference type="ARBA" id="ARBA00022448"/>
    </source>
</evidence>
<evidence type="ECO:0000256" key="17">
    <source>
        <dbReference type="SAM" id="MobiDB-lite"/>
    </source>
</evidence>
<keyword evidence="4" id="KW-0813">Transport</keyword>
<feature type="region of interest" description="Disordered" evidence="17">
    <location>
        <begin position="263"/>
        <end position="351"/>
    </location>
</feature>
<keyword evidence="6 16" id="KW-0812">Transmembrane</keyword>
<dbReference type="NCBIfam" id="TIGR03592">
    <property type="entry name" value="yidC_oxa1_cterm"/>
    <property type="match status" value="1"/>
</dbReference>
<evidence type="ECO:0000313" key="20">
    <source>
        <dbReference type="EMBL" id="MFC4334154.1"/>
    </source>
</evidence>
<reference evidence="21" key="1">
    <citation type="journal article" date="2019" name="Int. J. Syst. Evol. Microbiol.">
        <title>The Global Catalogue of Microorganisms (GCM) 10K type strain sequencing project: providing services to taxonomists for standard genome sequencing and annotation.</title>
        <authorList>
            <consortium name="The Broad Institute Genomics Platform"/>
            <consortium name="The Broad Institute Genome Sequencing Center for Infectious Disease"/>
            <person name="Wu L."/>
            <person name="Ma J."/>
        </authorList>
    </citation>
    <scope>NUCLEOTIDE SEQUENCE [LARGE SCALE GENOMIC DNA]</scope>
    <source>
        <strain evidence="21">IBRC-M 10908</strain>
    </source>
</reference>
<evidence type="ECO:0000256" key="6">
    <source>
        <dbReference type="ARBA" id="ARBA00022692"/>
    </source>
</evidence>
<protein>
    <recommendedName>
        <fullName evidence="3">Membrane protein insertase YidC</fullName>
    </recommendedName>
    <alternativeName>
        <fullName evidence="15">Foldase YidC</fullName>
    </alternativeName>
    <alternativeName>
        <fullName evidence="14">Membrane integrase YidC</fullName>
    </alternativeName>
    <alternativeName>
        <fullName evidence="13">Membrane protein YidC</fullName>
    </alternativeName>
</protein>